<dbReference type="InterPro" id="IPR003594">
    <property type="entry name" value="HATPase_dom"/>
</dbReference>
<reference evidence="3" key="1">
    <citation type="journal article" date="2015" name="MBio">
        <title>Genome-Resolved Metagenomic Analysis Reveals Roles for Candidate Phyla and Other Microbial Community Members in Biogeochemical Transformations in Oil Reservoirs.</title>
        <authorList>
            <person name="Hu P."/>
            <person name="Tom L."/>
            <person name="Singh A."/>
            <person name="Thomas B.C."/>
            <person name="Baker B.J."/>
            <person name="Piceno Y.M."/>
            <person name="Andersen G.L."/>
            <person name="Banfield J.F."/>
        </authorList>
    </citation>
    <scope>NUCLEOTIDE SEQUENCE [LARGE SCALE GENOMIC DNA]</scope>
</reference>
<sequence>MRMHFEIEGGDFTAAGRASSEVKKTLKQFNIPPEVLRKVAIALYEAEMNVVAHAWSGTMDAEILPDGINVVMEDKGPGIEDIERAMEEGFSTATEEVRQMGFGAGMGLPNIRKNSDRMVLTSTPGVGTRLEITVAF</sequence>
<dbReference type="AlphaFoldDB" id="A0A117M199"/>
<evidence type="ECO:0000313" key="3">
    <source>
        <dbReference type="Proteomes" id="UP000053860"/>
    </source>
</evidence>
<evidence type="ECO:0000259" key="1">
    <source>
        <dbReference type="Pfam" id="PF13581"/>
    </source>
</evidence>
<dbReference type="Pfam" id="PF13581">
    <property type="entry name" value="HATPase_c_2"/>
    <property type="match status" value="1"/>
</dbReference>
<proteinExistence type="predicted"/>
<evidence type="ECO:0000313" key="2">
    <source>
        <dbReference type="EMBL" id="KUK78669.1"/>
    </source>
</evidence>
<dbReference type="InterPro" id="IPR036890">
    <property type="entry name" value="HATPase_C_sf"/>
</dbReference>
<protein>
    <submittedName>
        <fullName evidence="2">Putative anti-sigma regulatory factor</fullName>
    </submittedName>
</protein>
<dbReference type="EMBL" id="LGGN01000011">
    <property type="protein sequence ID" value="KUK78669.1"/>
    <property type="molecule type" value="Genomic_DNA"/>
</dbReference>
<comment type="caution">
    <text evidence="2">The sequence shown here is derived from an EMBL/GenBank/DDBJ whole genome shotgun (WGS) entry which is preliminary data.</text>
</comment>
<organism evidence="2 3">
    <name type="scientific">Proteiniphilum acetatigenes</name>
    <dbReference type="NCBI Taxonomy" id="294710"/>
    <lineage>
        <taxon>Bacteria</taxon>
        <taxon>Pseudomonadati</taxon>
        <taxon>Bacteroidota</taxon>
        <taxon>Bacteroidia</taxon>
        <taxon>Bacteroidales</taxon>
        <taxon>Dysgonomonadaceae</taxon>
        <taxon>Proteiniphilum</taxon>
    </lineage>
</organism>
<accession>A0A117M199</accession>
<feature type="domain" description="Histidine kinase/HSP90-like ATPase" evidence="1">
    <location>
        <begin position="16"/>
        <end position="132"/>
    </location>
</feature>
<dbReference type="Proteomes" id="UP000053860">
    <property type="component" value="Unassembled WGS sequence"/>
</dbReference>
<dbReference type="SUPFAM" id="SSF55874">
    <property type="entry name" value="ATPase domain of HSP90 chaperone/DNA topoisomerase II/histidine kinase"/>
    <property type="match status" value="1"/>
</dbReference>
<dbReference type="Gene3D" id="3.30.565.10">
    <property type="entry name" value="Histidine kinase-like ATPase, C-terminal domain"/>
    <property type="match status" value="1"/>
</dbReference>
<name>A0A117M199_9BACT</name>
<gene>
    <name evidence="2" type="ORF">XD92_0131</name>
</gene>